<keyword evidence="2" id="KW-1134">Transmembrane beta strand</keyword>
<keyword evidence="7" id="KW-0998">Cell outer membrane</keyword>
<dbReference type="PANTHER" id="PTHR12815:SF47">
    <property type="entry name" value="TRANSLOCATION AND ASSEMBLY MODULE SUBUNIT TAMA"/>
    <property type="match status" value="1"/>
</dbReference>
<evidence type="ECO:0000256" key="1">
    <source>
        <dbReference type="ARBA" id="ARBA00004370"/>
    </source>
</evidence>
<dbReference type="Gene3D" id="2.40.160.50">
    <property type="entry name" value="membrane protein fhac: a member of the omp85/tpsb transporter family"/>
    <property type="match status" value="1"/>
</dbReference>
<dbReference type="NCBIfam" id="TIGR03303">
    <property type="entry name" value="OM_YaeT"/>
    <property type="match status" value="1"/>
</dbReference>
<evidence type="ECO:0000313" key="10">
    <source>
        <dbReference type="EMBL" id="PWB76410.1"/>
    </source>
</evidence>
<comment type="subcellular location">
    <subcellularLocation>
        <location evidence="1">Membrane</location>
    </subcellularLocation>
</comment>
<dbReference type="InterPro" id="IPR023707">
    <property type="entry name" value="OM_assembly_BamA"/>
</dbReference>
<feature type="domain" description="POTRA" evidence="9">
    <location>
        <begin position="170"/>
        <end position="254"/>
    </location>
</feature>
<evidence type="ECO:0000256" key="6">
    <source>
        <dbReference type="ARBA" id="ARBA00023136"/>
    </source>
</evidence>
<dbReference type="EMBL" id="PQAP01000001">
    <property type="protein sequence ID" value="PWB76410.1"/>
    <property type="molecule type" value="Genomic_DNA"/>
</dbReference>
<organism evidence="10 11">
    <name type="scientific">candidate division GN15 bacterium</name>
    <dbReference type="NCBI Taxonomy" id="2072418"/>
    <lineage>
        <taxon>Bacteria</taxon>
        <taxon>candidate division GN15</taxon>
    </lineage>
</organism>
<dbReference type="GO" id="GO:0009279">
    <property type="term" value="C:cell outer membrane"/>
    <property type="evidence" value="ECO:0007669"/>
    <property type="project" value="UniProtKB-UniRule"/>
</dbReference>
<keyword evidence="6" id="KW-0472">Membrane</keyword>
<dbReference type="PIRSF" id="PIRSF006076">
    <property type="entry name" value="OM_assembly_OMP85"/>
    <property type="match status" value="1"/>
</dbReference>
<evidence type="ECO:0000256" key="2">
    <source>
        <dbReference type="ARBA" id="ARBA00022452"/>
    </source>
</evidence>
<keyword evidence="3" id="KW-0812">Transmembrane</keyword>
<dbReference type="AlphaFoldDB" id="A0A855XCF3"/>
<evidence type="ECO:0000256" key="7">
    <source>
        <dbReference type="ARBA" id="ARBA00023237"/>
    </source>
</evidence>
<evidence type="ECO:0000256" key="3">
    <source>
        <dbReference type="ARBA" id="ARBA00022692"/>
    </source>
</evidence>
<evidence type="ECO:0000256" key="5">
    <source>
        <dbReference type="ARBA" id="ARBA00022737"/>
    </source>
</evidence>
<feature type="domain" description="POTRA" evidence="9">
    <location>
        <begin position="337"/>
        <end position="409"/>
    </location>
</feature>
<dbReference type="InterPro" id="IPR010827">
    <property type="entry name" value="BamA/TamA_POTRA"/>
</dbReference>
<reference evidence="10 11" key="1">
    <citation type="journal article" date="2018" name="ISME J.">
        <title>A methanotrophic archaeon couples anaerobic oxidation of methane to Fe(III) reduction.</title>
        <authorList>
            <person name="Cai C."/>
            <person name="Leu A.O."/>
            <person name="Xie G.J."/>
            <person name="Guo J."/>
            <person name="Feng Y."/>
            <person name="Zhao J.X."/>
            <person name="Tyson G.W."/>
            <person name="Yuan Z."/>
            <person name="Hu S."/>
        </authorList>
    </citation>
    <scope>NUCLEOTIDE SEQUENCE [LARGE SCALE GENOMIC DNA]</scope>
    <source>
        <strain evidence="10">FeB_12</strain>
    </source>
</reference>
<dbReference type="GO" id="GO:0071709">
    <property type="term" value="P:membrane assembly"/>
    <property type="evidence" value="ECO:0007669"/>
    <property type="project" value="InterPro"/>
</dbReference>
<dbReference type="PROSITE" id="PS51779">
    <property type="entry name" value="POTRA"/>
    <property type="match status" value="4"/>
</dbReference>
<gene>
    <name evidence="10" type="primary">bamA</name>
    <name evidence="10" type="ORF">C3F09_00125</name>
</gene>
<dbReference type="Pfam" id="PF07244">
    <property type="entry name" value="POTRA"/>
    <property type="match status" value="5"/>
</dbReference>
<feature type="domain" description="POTRA" evidence="9">
    <location>
        <begin position="89"/>
        <end position="167"/>
    </location>
</feature>
<dbReference type="InterPro" id="IPR000184">
    <property type="entry name" value="Bac_surfAg_D15"/>
</dbReference>
<dbReference type="Pfam" id="PF01103">
    <property type="entry name" value="Omp85"/>
    <property type="match status" value="1"/>
</dbReference>
<evidence type="ECO:0000256" key="4">
    <source>
        <dbReference type="ARBA" id="ARBA00022729"/>
    </source>
</evidence>
<feature type="domain" description="POTRA" evidence="9">
    <location>
        <begin position="17"/>
        <end position="88"/>
    </location>
</feature>
<evidence type="ECO:0000256" key="8">
    <source>
        <dbReference type="NCBIfam" id="TIGR03303"/>
    </source>
</evidence>
<evidence type="ECO:0000259" key="9">
    <source>
        <dbReference type="PROSITE" id="PS51779"/>
    </source>
</evidence>
<proteinExistence type="predicted"/>
<protein>
    <recommendedName>
        <fullName evidence="8">Outer membrane protein assembly factor BamA</fullName>
    </recommendedName>
</protein>
<dbReference type="PANTHER" id="PTHR12815">
    <property type="entry name" value="SORTING AND ASSEMBLY MACHINERY SAMM50 PROTEIN FAMILY MEMBER"/>
    <property type="match status" value="1"/>
</dbReference>
<sequence length="820" mass="92184">MVLLTVLAHAQGQEWNYRVVDVVVSGNRVATSSLILGVSAIDKGSPLNPAQVQETIRRLYGLGMFSDVSIDAEQVTGGIRVIIHVKELPKLTGLSFSGNQEIKSKTLTEKLKLGVGGYISPYLIEQKQEEIRQLYSEKGYFQAVVRPELTYNADSTGASLKYAIDERSKVKVRQVILTGNKQVKANDIIKVMRNRKRGFLKSSTFAKDKYDEDLEKIIDEYHKKGYIDAYLISDSNTIDTALNQMTIYLDVYEGPLYYFGTTTFKGNEELKTPLLESLMKYKEGMVFSSDQYDKSLTEIYTTYQEIGHLHIRVDDSRTTRQDSILDITFDITEGLPSHIGLVKIVGNTKTKDRVIRRELSVLPGQVFNRSLLIRSIRDVMALNYFSNAEPTPIDLPNGDVDLELKVQEKQTGQISAGAGYNSQDGLVGNIGLGIPNLAGNGQNLAFTVERGKNRNSLSVSFTEPWLFSRPTLLGTELYSTNRRWLDDTYTEGRRGGSIRLGRRLRWPDNYFRVYASYRLEQDRFNDFSDAFRKSESYYSNAYRDTTQNRPAGTGRNFVYFGWRDQGALPGSVLNYDEQWFTSSQVALTISRDSRNLPEFATKGSQLSYTFEKNGGFLGGYWHYDKHTINVAKFFPIIGKMALAAKIQYSVITSPDGDNRILLSDRFYPGGTAFDGIVRGYDDGTLTPDSLPTPRVDTVLYYFDRTASDPNATPDSISTGTVQGSRVTVRGKYLLVTNFELQIPLASQQLYGLLFFDAGNSWLYRRTITGFGSLYKGVGVGFRIVVPGIGTIGFDFGYPLNKKLGQTQKIHPHFQIGTTFR</sequence>
<dbReference type="InterPro" id="IPR039910">
    <property type="entry name" value="D15-like"/>
</dbReference>
<name>A0A855XCF3_9BACT</name>
<dbReference type="Gene3D" id="3.10.20.310">
    <property type="entry name" value="membrane protein fhac"/>
    <property type="match status" value="5"/>
</dbReference>
<comment type="caution">
    <text evidence="10">The sequence shown here is derived from an EMBL/GenBank/DDBJ whole genome shotgun (WGS) entry which is preliminary data.</text>
</comment>
<keyword evidence="5" id="KW-0677">Repeat</keyword>
<evidence type="ECO:0000313" key="11">
    <source>
        <dbReference type="Proteomes" id="UP000250918"/>
    </source>
</evidence>
<keyword evidence="4" id="KW-0732">Signal</keyword>
<accession>A0A855XCF3</accession>
<dbReference type="InterPro" id="IPR034746">
    <property type="entry name" value="POTRA"/>
</dbReference>
<dbReference type="Proteomes" id="UP000250918">
    <property type="component" value="Unassembled WGS sequence"/>
</dbReference>